<evidence type="ECO:0000256" key="14">
    <source>
        <dbReference type="PROSITE-ProRule" id="PRU00560"/>
    </source>
</evidence>
<evidence type="ECO:0000256" key="3">
    <source>
        <dbReference type="ARBA" id="ARBA00022763"/>
    </source>
</evidence>
<keyword evidence="19" id="KW-1185">Reference proteome</keyword>
<dbReference type="eggNOG" id="COG1074">
    <property type="taxonomic scope" value="Bacteria"/>
</dbReference>
<dbReference type="InterPro" id="IPR014016">
    <property type="entry name" value="UvrD-like_ATP-bd"/>
</dbReference>
<dbReference type="PATRIC" id="fig|1234409.3.peg.694"/>
<dbReference type="Gene3D" id="3.40.50.300">
    <property type="entry name" value="P-loop containing nucleotide triphosphate hydrolases"/>
    <property type="match status" value="3"/>
</dbReference>
<dbReference type="PROSITE" id="PS51198">
    <property type="entry name" value="UVRD_HELICASE_ATP_BIND"/>
    <property type="match status" value="1"/>
</dbReference>
<evidence type="ECO:0000256" key="1">
    <source>
        <dbReference type="ARBA" id="ARBA00022722"/>
    </source>
</evidence>
<comment type="caution">
    <text evidence="18">The sequence shown here is derived from an EMBL/GenBank/DDBJ whole genome shotgun (WGS) entry which is preliminary data.</text>
</comment>
<dbReference type="InterPro" id="IPR027417">
    <property type="entry name" value="P-loop_NTPase"/>
</dbReference>
<dbReference type="STRING" id="1234409.C683_0743"/>
<dbReference type="AlphaFoldDB" id="K8ZBI5"/>
<keyword evidence="10" id="KW-0413">Isomerase</keyword>
<keyword evidence="7 14" id="KW-0067">ATP-binding</keyword>
<sequence>MAEVHYTEEQKRIIEHEGNNLLVSASAGSGKTMVLIEHILFLIQEKKVSLDQLLVVTFTNDAANEMKQRLKSLLQKAIQKEKEKEQKRWLQDQLVKLPSAMICTIDSFCLQVLQKYYYLLELDPKIQLLTEKVEQMEMQEETFDTWFEEQVRLQKHPLLFQQFQDLAALQRVFVMANQELDATADEEALYQQWLYWFDHKEEYYQQKLLSIAKEMSFFLSDNAFAIEGTSFFEKGTEIYQQFCQALEGKQAWSEVPKGLRKPPRVELKGTNPFTNTALKEDQKLLKEAFESQKEEAISKELAIELLESIYEIRQLEKEWRKEKGVATFSDVAKNVQQLLQEQPELVRLYQEQFIEVIVDEYQDVNDLQENILSTISRGDNYFMVGDAKQSIYQFRKANPHNFIAKRTLYLEDQQKGKVISLRDNFRSRKEVLDFANAVFEKTMTDAFGGISYDEKEALRAGATYSQSWDATTEWLTCEEIKIPEEWQETIEESKELQDAFFQEGKLDEKKLQAHLIAQSIQEQLGKEIYIQGKEENHPLSYHDIAILSRSNVGLSIVENILAKYKIPTVRSKNMNYFQAIEVQQVLALLEIIENPYQNIPFVAVLRSPFVGMKEQELMDLRHYQKEEGKQSIYLQAKVWAEKDERLAQFLEQLSFWQQRKRNISVRELLWDIYEQTQIVTYQLAFDNGEQRQRNLSLLYEQAEAFEALEYRGLSSFLRYVRRLVKNNKELEGIQKENAVILQTIHGSKGLEYPFVYLYQMDQSLQLKNNKDLVIFSNKNHLGLKYRQISDFAKEKEQLPYQKTIRNYTYQAVAEEAKKEYLEEELRILYVAITRAREKLFVVGFGKETEIEARETISLPLEKNNSFMNWILAASSATYHFPWKKNEQEIEQIFRNFWEQKQKKLEFITTVEPAKEKAAEKTWQEVEAVLQQKYHYEAQTEIQSYQSVSHLKHEFSDPDIVQLEEQGASFFKEKSTNWKQPNWQESQKEVTRAQLGSAMHLLLQYLDWTKDITLDTFIELSNELVHKGKLDLLVAQKLDYTTLLKFVHSPLGQFFKEHHAHLYCEQAFSGLFPVEKEDVLVHGIIDGYIVLEDWVLLYDYKTNLRRKYERKDTFKKRMKDEYYGQLRLYAKALQGTYPEKKIVPILILLSENDWLLIEE</sequence>
<dbReference type="GO" id="GO:0004527">
    <property type="term" value="F:exonuclease activity"/>
    <property type="evidence" value="ECO:0007669"/>
    <property type="project" value="UniProtKB-KW"/>
</dbReference>
<keyword evidence="1" id="KW-0540">Nuclease</keyword>
<evidence type="ECO:0000256" key="5">
    <source>
        <dbReference type="ARBA" id="ARBA00022806"/>
    </source>
</evidence>
<dbReference type="SUPFAM" id="SSF52980">
    <property type="entry name" value="Restriction endonuclease-like"/>
    <property type="match status" value="1"/>
</dbReference>
<dbReference type="Gene3D" id="3.30.160.800">
    <property type="match status" value="1"/>
</dbReference>
<dbReference type="GO" id="GO:0033202">
    <property type="term" value="C:DNA helicase complex"/>
    <property type="evidence" value="ECO:0007669"/>
    <property type="project" value="TreeGrafter"/>
</dbReference>
<dbReference type="InterPro" id="IPR000212">
    <property type="entry name" value="DNA_helicase_UvrD/REP"/>
</dbReference>
<dbReference type="Pfam" id="PF13361">
    <property type="entry name" value="UvrD_C"/>
    <property type="match status" value="1"/>
</dbReference>
<keyword evidence="2 14" id="KW-0547">Nucleotide-binding</keyword>
<keyword evidence="15" id="KW-0175">Coiled coil</keyword>
<organism evidence="18 19">
    <name type="scientific">Catellicoccus marimammalium M35/04/3</name>
    <dbReference type="NCBI Taxonomy" id="1234409"/>
    <lineage>
        <taxon>Bacteria</taxon>
        <taxon>Bacillati</taxon>
        <taxon>Bacillota</taxon>
        <taxon>Bacilli</taxon>
        <taxon>Lactobacillales</taxon>
        <taxon>Enterococcaceae</taxon>
        <taxon>Catellicoccus</taxon>
    </lineage>
</organism>
<dbReference type="GO" id="GO:0003677">
    <property type="term" value="F:DNA binding"/>
    <property type="evidence" value="ECO:0007669"/>
    <property type="project" value="UniProtKB-KW"/>
</dbReference>
<feature type="coiled-coil region" evidence="15">
    <location>
        <begin position="60"/>
        <end position="87"/>
    </location>
</feature>
<evidence type="ECO:0000256" key="15">
    <source>
        <dbReference type="SAM" id="Coils"/>
    </source>
</evidence>
<protein>
    <recommendedName>
        <fullName evidence="12">DNA 3'-5' helicase</fullName>
        <ecNumber evidence="12">5.6.2.4</ecNumber>
    </recommendedName>
</protein>
<keyword evidence="5 14" id="KW-0347">Helicase</keyword>
<dbReference type="GO" id="GO:0016887">
    <property type="term" value="F:ATP hydrolysis activity"/>
    <property type="evidence" value="ECO:0007669"/>
    <property type="project" value="RHEA"/>
</dbReference>
<feature type="domain" description="UvrD-like helicase ATP-binding" evidence="16">
    <location>
        <begin position="4"/>
        <end position="428"/>
    </location>
</feature>
<dbReference type="GO" id="GO:0006302">
    <property type="term" value="P:double-strand break repair"/>
    <property type="evidence" value="ECO:0007669"/>
    <property type="project" value="InterPro"/>
</dbReference>
<dbReference type="PANTHER" id="PTHR11070">
    <property type="entry name" value="UVRD / RECB / PCRA DNA HELICASE FAMILY MEMBER"/>
    <property type="match status" value="1"/>
</dbReference>
<feature type="binding site" evidence="14">
    <location>
        <begin position="25"/>
        <end position="32"/>
    </location>
    <ligand>
        <name>ATP</name>
        <dbReference type="ChEBI" id="CHEBI:30616"/>
    </ligand>
</feature>
<keyword evidence="8" id="KW-0238">DNA-binding</keyword>
<dbReference type="EMBL" id="AMYT01000017">
    <property type="protein sequence ID" value="EKU27412.1"/>
    <property type="molecule type" value="Genomic_DNA"/>
</dbReference>
<dbReference type="InterPro" id="IPR011604">
    <property type="entry name" value="PDDEXK-like_dom_sf"/>
</dbReference>
<reference evidence="18 19" key="1">
    <citation type="journal article" date="2013" name="Genome Announc.">
        <title>Draft Genome Sequence of Catellicoccus marimammalium, a Novel Species Commonly Found in Gull Feces.</title>
        <authorList>
            <person name="Weigand M.R."/>
            <person name="Ryu H."/>
            <person name="Bozcek L."/>
            <person name="Konstantinidis K.T."/>
            <person name="Santo Domingo J.W."/>
        </authorList>
    </citation>
    <scope>NUCLEOTIDE SEQUENCE [LARGE SCALE GENOMIC DNA]</scope>
    <source>
        <strain evidence="18 19">M35/04/3</strain>
    </source>
</reference>
<dbReference type="InterPro" id="IPR011335">
    <property type="entry name" value="Restrct_endonuc-II-like"/>
</dbReference>
<dbReference type="GO" id="GO:0043138">
    <property type="term" value="F:3'-5' DNA helicase activity"/>
    <property type="evidence" value="ECO:0007669"/>
    <property type="project" value="UniProtKB-EC"/>
</dbReference>
<evidence type="ECO:0000256" key="11">
    <source>
        <dbReference type="ARBA" id="ARBA00034617"/>
    </source>
</evidence>
<evidence type="ECO:0000256" key="12">
    <source>
        <dbReference type="ARBA" id="ARBA00034808"/>
    </source>
</evidence>
<evidence type="ECO:0000256" key="2">
    <source>
        <dbReference type="ARBA" id="ARBA00022741"/>
    </source>
</evidence>
<evidence type="ECO:0000256" key="7">
    <source>
        <dbReference type="ARBA" id="ARBA00022840"/>
    </source>
</evidence>
<dbReference type="RefSeq" id="WP_009490153.1">
    <property type="nucleotide sequence ID" value="NZ_AMYT01000017.1"/>
</dbReference>
<evidence type="ECO:0000256" key="10">
    <source>
        <dbReference type="ARBA" id="ARBA00023235"/>
    </source>
</evidence>
<dbReference type="InterPro" id="IPR014152">
    <property type="entry name" value="AddA"/>
</dbReference>
<keyword evidence="9" id="KW-0234">DNA repair</keyword>
<dbReference type="GO" id="GO:0005524">
    <property type="term" value="F:ATP binding"/>
    <property type="evidence" value="ECO:0007669"/>
    <property type="project" value="UniProtKB-UniRule"/>
</dbReference>
<dbReference type="PANTHER" id="PTHR11070:SF48">
    <property type="entry name" value="ATP-DEPENDENT HELICASE_NUCLEASE SUBUNIT A"/>
    <property type="match status" value="1"/>
</dbReference>
<keyword evidence="6" id="KW-0269">Exonuclease</keyword>
<gene>
    <name evidence="18" type="ORF">C683_0743</name>
</gene>
<evidence type="ECO:0000256" key="13">
    <source>
        <dbReference type="ARBA" id="ARBA00048988"/>
    </source>
</evidence>
<accession>K8ZBI5</accession>
<dbReference type="Gene3D" id="3.90.320.10">
    <property type="match status" value="1"/>
</dbReference>
<evidence type="ECO:0000256" key="6">
    <source>
        <dbReference type="ARBA" id="ARBA00022839"/>
    </source>
</evidence>
<dbReference type="CDD" id="cd17932">
    <property type="entry name" value="DEXQc_UvrD"/>
    <property type="match status" value="1"/>
</dbReference>
<evidence type="ECO:0000256" key="9">
    <source>
        <dbReference type="ARBA" id="ARBA00023204"/>
    </source>
</evidence>
<feature type="domain" description="UvrD-like helicase C-terminal" evidence="17">
    <location>
        <begin position="465"/>
        <end position="749"/>
    </location>
</feature>
<dbReference type="InterPro" id="IPR014017">
    <property type="entry name" value="DNA_helicase_UvrD-like_C"/>
</dbReference>
<evidence type="ECO:0000256" key="8">
    <source>
        <dbReference type="ARBA" id="ARBA00023125"/>
    </source>
</evidence>
<dbReference type="Gene3D" id="1.10.486.10">
    <property type="entry name" value="PCRA, domain 4"/>
    <property type="match status" value="1"/>
</dbReference>
<keyword evidence="3" id="KW-0227">DNA damage</keyword>
<comment type="catalytic activity">
    <reaction evidence="11">
        <text>Couples ATP hydrolysis with the unwinding of duplex DNA by translocating in the 3'-5' direction.</text>
        <dbReference type="EC" id="5.6.2.4"/>
    </reaction>
</comment>
<evidence type="ECO:0000313" key="19">
    <source>
        <dbReference type="Proteomes" id="UP000016057"/>
    </source>
</evidence>
<evidence type="ECO:0000256" key="4">
    <source>
        <dbReference type="ARBA" id="ARBA00022801"/>
    </source>
</evidence>
<dbReference type="EC" id="5.6.2.4" evidence="12"/>
<dbReference type="Pfam" id="PF00580">
    <property type="entry name" value="UvrD-helicase"/>
    <property type="match status" value="1"/>
</dbReference>
<dbReference type="PROSITE" id="PS51217">
    <property type="entry name" value="UVRD_HELICASE_CTER"/>
    <property type="match status" value="1"/>
</dbReference>
<dbReference type="GO" id="GO:0005829">
    <property type="term" value="C:cytosol"/>
    <property type="evidence" value="ECO:0007669"/>
    <property type="project" value="TreeGrafter"/>
</dbReference>
<keyword evidence="4 14" id="KW-0378">Hydrolase</keyword>
<comment type="catalytic activity">
    <reaction evidence="13">
        <text>ATP + H2O = ADP + phosphate + H(+)</text>
        <dbReference type="Rhea" id="RHEA:13065"/>
        <dbReference type="ChEBI" id="CHEBI:15377"/>
        <dbReference type="ChEBI" id="CHEBI:15378"/>
        <dbReference type="ChEBI" id="CHEBI:30616"/>
        <dbReference type="ChEBI" id="CHEBI:43474"/>
        <dbReference type="ChEBI" id="CHEBI:456216"/>
        <dbReference type="EC" id="5.6.2.4"/>
    </reaction>
</comment>
<evidence type="ECO:0000313" key="18">
    <source>
        <dbReference type="EMBL" id="EKU27412.1"/>
    </source>
</evidence>
<dbReference type="SUPFAM" id="SSF52540">
    <property type="entry name" value="P-loop containing nucleoside triphosphate hydrolases"/>
    <property type="match status" value="1"/>
</dbReference>
<dbReference type="NCBIfam" id="TIGR02785">
    <property type="entry name" value="addA_Gpos"/>
    <property type="match status" value="1"/>
</dbReference>
<name>K8ZBI5_9ENTE</name>
<evidence type="ECO:0000259" key="17">
    <source>
        <dbReference type="PROSITE" id="PS51217"/>
    </source>
</evidence>
<dbReference type="Proteomes" id="UP000016057">
    <property type="component" value="Unassembled WGS sequence"/>
</dbReference>
<dbReference type="GO" id="GO:0000725">
    <property type="term" value="P:recombinational repair"/>
    <property type="evidence" value="ECO:0007669"/>
    <property type="project" value="TreeGrafter"/>
</dbReference>
<proteinExistence type="predicted"/>
<dbReference type="OrthoDB" id="9810135at2"/>
<evidence type="ECO:0000259" key="16">
    <source>
        <dbReference type="PROSITE" id="PS51198"/>
    </source>
</evidence>